<accession>A0A2I2GQ60</accession>
<dbReference type="SUPFAM" id="SSF48371">
    <property type="entry name" value="ARM repeat"/>
    <property type="match status" value="1"/>
</dbReference>
<dbReference type="RefSeq" id="XP_024710319.1">
    <property type="nucleotide sequence ID" value="XM_024850499.1"/>
</dbReference>
<feature type="compositionally biased region" description="Basic and acidic residues" evidence="1">
    <location>
        <begin position="296"/>
        <end position="308"/>
    </location>
</feature>
<protein>
    <submittedName>
        <fullName evidence="3">GTPase binding protein Rid1</fullName>
    </submittedName>
</protein>
<evidence type="ECO:0000313" key="3">
    <source>
        <dbReference type="EMBL" id="PLB55017.1"/>
    </source>
</evidence>
<feature type="compositionally biased region" description="Basic and acidic residues" evidence="1">
    <location>
        <begin position="155"/>
        <end position="170"/>
    </location>
</feature>
<feature type="region of interest" description="Disordered" evidence="1">
    <location>
        <begin position="792"/>
        <end position="823"/>
    </location>
</feature>
<keyword evidence="4" id="KW-1185">Reference proteome</keyword>
<evidence type="ECO:0000259" key="2">
    <source>
        <dbReference type="SMART" id="SM01140"/>
    </source>
</evidence>
<feature type="domain" description="Formin GTPase-binding" evidence="2">
    <location>
        <begin position="331"/>
        <end position="611"/>
    </location>
</feature>
<evidence type="ECO:0000256" key="1">
    <source>
        <dbReference type="SAM" id="MobiDB-lite"/>
    </source>
</evidence>
<dbReference type="Gene3D" id="1.25.10.10">
    <property type="entry name" value="Leucine-rich Repeat Variant"/>
    <property type="match status" value="1"/>
</dbReference>
<dbReference type="GeneID" id="36558198"/>
<dbReference type="VEuPathDB" id="FungiDB:P170DRAFT_442939"/>
<feature type="compositionally biased region" description="Polar residues" evidence="1">
    <location>
        <begin position="465"/>
        <end position="474"/>
    </location>
</feature>
<sequence length="853" mass="95506">MQGPNIFDDATRSPTKSSVFRSLLSPKTHRRNHSADEAFSSRVSHKSQPSGDSFGSPIDQAYGTLDQHPLAEIAANRDAAEAGSTRQKSPDKHEKTGLHKKTKSAVSLKSLKSYMERGNHKTEESLEDESTDLKPKKAKSANSLSAILKRSQRGRKGDGSRSTRDKENRSPTDLVDTMPSPIWGQFPTGSFHDMPEIPGSSNRRRTFQEEVSLYTPNRYGPAHQRNFHDYHQPSLTNRTEAKPRPKSDFLAGNRKVKEMFSPPQSMAPERVAPTDQPDPVSSKGRGRPRGLSKPGSRPETERKPEPSPKRVSRVQAAISAFNAKEQEAELQRRLSSKDLESEFEKLLDARNIPHNMRDKMRSLDTNIKADFIQKDKADSNTPHSASASVYTNDSTGRRGRGKEQKADRQAQNGKGSRSRSRSRGFSFSKGTSSPKKQRPDSFSSHRRPKSADLSQPAGIYKIMTPTASTTSLSRDTAADPSDFVHYLKEIQKPEMIEVGKVHKLRILLRNETVSWVDTFIADGGMDEIVGLLYRIMKVEWREEHEDALLHETLLCLKALCTTSVALQLLTNIEAELFPALLKMIFDEEKKGPSEFTTRGIIINLIFTQLSTATSNSDAASRAHRILSYLRDPTPPEENQPLSFIANIYQTRPYRVWCKEVSNVTKEVFWIFLHHLNVIPIVHADTPAATYRERHFPTPRPPVPAAPYVGGVEWDATNYLAAHIDLLNGIIASLPTCEERNQLRAELRASGFEKVMGGSLRICKEKFYFSVHDCLRTWVAAAVEDEWPYLAVREGPPRPEPGSPTKSPLKAAGGSPRKGLLDERPPKLELALDLPANNRVSPRFEKNDPVGNWI</sequence>
<gene>
    <name evidence="3" type="ORF">P170DRAFT_442939</name>
</gene>
<feature type="compositionally biased region" description="Low complexity" evidence="1">
    <location>
        <begin position="423"/>
        <end position="433"/>
    </location>
</feature>
<feature type="compositionally biased region" description="Basic and acidic residues" evidence="1">
    <location>
        <begin position="114"/>
        <end position="124"/>
    </location>
</feature>
<comment type="caution">
    <text evidence="3">The sequence shown here is derived from an EMBL/GenBank/DDBJ whole genome shotgun (WGS) entry which is preliminary data.</text>
</comment>
<dbReference type="InterPro" id="IPR016024">
    <property type="entry name" value="ARM-type_fold"/>
</dbReference>
<dbReference type="GO" id="GO:0003779">
    <property type="term" value="F:actin binding"/>
    <property type="evidence" value="ECO:0007669"/>
    <property type="project" value="InterPro"/>
</dbReference>
<dbReference type="InterPro" id="IPR011989">
    <property type="entry name" value="ARM-like"/>
</dbReference>
<dbReference type="AlphaFoldDB" id="A0A2I2GQ60"/>
<evidence type="ECO:0000313" key="4">
    <source>
        <dbReference type="Proteomes" id="UP000234275"/>
    </source>
</evidence>
<feature type="compositionally biased region" description="Basic and acidic residues" evidence="1">
    <location>
        <begin position="324"/>
        <end position="339"/>
    </location>
</feature>
<dbReference type="SMART" id="SM01140">
    <property type="entry name" value="Drf_GBD"/>
    <property type="match status" value="1"/>
</dbReference>
<dbReference type="GO" id="GO:0031267">
    <property type="term" value="F:small GTPase binding"/>
    <property type="evidence" value="ECO:0007669"/>
    <property type="project" value="InterPro"/>
</dbReference>
<dbReference type="Proteomes" id="UP000234275">
    <property type="component" value="Unassembled WGS sequence"/>
</dbReference>
<dbReference type="GO" id="GO:0030036">
    <property type="term" value="P:actin cytoskeleton organization"/>
    <property type="evidence" value="ECO:0007669"/>
    <property type="project" value="InterPro"/>
</dbReference>
<feature type="region of interest" description="Disordered" evidence="1">
    <location>
        <begin position="1"/>
        <end position="339"/>
    </location>
</feature>
<organism evidence="3 4">
    <name type="scientific">Aspergillus steynii IBT 23096</name>
    <dbReference type="NCBI Taxonomy" id="1392250"/>
    <lineage>
        <taxon>Eukaryota</taxon>
        <taxon>Fungi</taxon>
        <taxon>Dikarya</taxon>
        <taxon>Ascomycota</taxon>
        <taxon>Pezizomycotina</taxon>
        <taxon>Eurotiomycetes</taxon>
        <taxon>Eurotiomycetidae</taxon>
        <taxon>Eurotiales</taxon>
        <taxon>Aspergillaceae</taxon>
        <taxon>Aspergillus</taxon>
        <taxon>Aspergillus subgen. Circumdati</taxon>
    </lineage>
</organism>
<dbReference type="OrthoDB" id="2155261at2759"/>
<dbReference type="Pfam" id="PF06371">
    <property type="entry name" value="Drf_GBD"/>
    <property type="match status" value="1"/>
</dbReference>
<feature type="compositionally biased region" description="Polar residues" evidence="1">
    <location>
        <begin position="379"/>
        <end position="394"/>
    </location>
</feature>
<name>A0A2I2GQ60_9EURO</name>
<proteinExistence type="predicted"/>
<reference evidence="3 4" key="1">
    <citation type="submission" date="2016-12" db="EMBL/GenBank/DDBJ databases">
        <title>The genomes of Aspergillus section Nigri reveals drivers in fungal speciation.</title>
        <authorList>
            <consortium name="DOE Joint Genome Institute"/>
            <person name="Vesth T.C."/>
            <person name="Nybo J."/>
            <person name="Theobald S."/>
            <person name="Brandl J."/>
            <person name="Frisvad J.C."/>
            <person name="Nielsen K.F."/>
            <person name="Lyhne E.K."/>
            <person name="Kogle M.E."/>
            <person name="Kuo A."/>
            <person name="Riley R."/>
            <person name="Clum A."/>
            <person name="Nolan M."/>
            <person name="Lipzen A."/>
            <person name="Salamov A."/>
            <person name="Henrissat B."/>
            <person name="Wiebenga A."/>
            <person name="De Vries R.P."/>
            <person name="Grigoriev I.V."/>
            <person name="Mortensen U.H."/>
            <person name="Andersen M.R."/>
            <person name="Baker S.E."/>
        </authorList>
    </citation>
    <scope>NUCLEOTIDE SEQUENCE [LARGE SCALE GENOMIC DNA]</scope>
    <source>
        <strain evidence="3 4">IBT 23096</strain>
    </source>
</reference>
<dbReference type="EMBL" id="MSFO01000001">
    <property type="protein sequence ID" value="PLB55017.1"/>
    <property type="molecule type" value="Genomic_DNA"/>
</dbReference>
<feature type="compositionally biased region" description="Basic and acidic residues" evidence="1">
    <location>
        <begin position="88"/>
        <end position="97"/>
    </location>
</feature>
<dbReference type="InterPro" id="IPR010473">
    <property type="entry name" value="GTPase-bd"/>
</dbReference>
<feature type="region of interest" description="Disordered" evidence="1">
    <location>
        <begin position="373"/>
        <end position="475"/>
    </location>
</feature>